<feature type="repeat" description="WD" evidence="3">
    <location>
        <begin position="290"/>
        <end position="331"/>
    </location>
</feature>
<dbReference type="Gene3D" id="2.130.10.10">
    <property type="entry name" value="YVTN repeat-like/Quinoprotein amine dehydrogenase"/>
    <property type="match status" value="2"/>
</dbReference>
<feature type="compositionally biased region" description="Acidic residues" evidence="4">
    <location>
        <begin position="434"/>
        <end position="445"/>
    </location>
</feature>
<dbReference type="Pfam" id="PF13489">
    <property type="entry name" value="Methyltransf_23"/>
    <property type="match status" value="1"/>
</dbReference>
<feature type="compositionally biased region" description="Polar residues" evidence="4">
    <location>
        <begin position="375"/>
        <end position="405"/>
    </location>
</feature>
<dbReference type="SUPFAM" id="SSF50978">
    <property type="entry name" value="WD40 repeat-like"/>
    <property type="match status" value="1"/>
</dbReference>
<reference evidence="6 7" key="1">
    <citation type="submission" date="2019-02" db="EMBL/GenBank/DDBJ databases">
        <title>Genome sequencing of the rare red list fungi Bondarzewia mesenterica.</title>
        <authorList>
            <person name="Buettner E."/>
            <person name="Kellner H."/>
        </authorList>
    </citation>
    <scope>NUCLEOTIDE SEQUENCE [LARGE SCALE GENOMIC DNA]</scope>
    <source>
        <strain evidence="6 7">DSM 108281</strain>
    </source>
</reference>
<comment type="caution">
    <text evidence="6">The sequence shown here is derived from an EMBL/GenBank/DDBJ whole genome shotgun (WGS) entry which is preliminary data.</text>
</comment>
<evidence type="ECO:0000256" key="2">
    <source>
        <dbReference type="ARBA" id="ARBA00022737"/>
    </source>
</evidence>
<evidence type="ECO:0000256" key="4">
    <source>
        <dbReference type="SAM" id="MobiDB-lite"/>
    </source>
</evidence>
<evidence type="ECO:0000259" key="5">
    <source>
        <dbReference type="Pfam" id="PF23798"/>
    </source>
</evidence>
<dbReference type="PANTHER" id="PTHR19848:SF8">
    <property type="entry name" value="F-BOX AND WD REPEAT DOMAIN CONTAINING 7"/>
    <property type="match status" value="1"/>
</dbReference>
<feature type="region of interest" description="Disordered" evidence="4">
    <location>
        <begin position="1"/>
        <end position="137"/>
    </location>
</feature>
<accession>A0A4S4M6K6</accession>
<evidence type="ECO:0000256" key="1">
    <source>
        <dbReference type="ARBA" id="ARBA00022574"/>
    </source>
</evidence>
<dbReference type="InterPro" id="IPR015943">
    <property type="entry name" value="WD40/YVTN_repeat-like_dom_sf"/>
</dbReference>
<evidence type="ECO:0000313" key="7">
    <source>
        <dbReference type="Proteomes" id="UP000310158"/>
    </source>
</evidence>
<feature type="domain" description="Transcription factor spt8 beta-propeller" evidence="5">
    <location>
        <begin position="154"/>
        <end position="348"/>
    </location>
</feature>
<dbReference type="SMART" id="SM00320">
    <property type="entry name" value="WD40"/>
    <property type="match status" value="5"/>
</dbReference>
<feature type="compositionally biased region" description="Low complexity" evidence="4">
    <location>
        <begin position="456"/>
        <end position="472"/>
    </location>
</feature>
<keyword evidence="1 3" id="KW-0853">WD repeat</keyword>
<dbReference type="InterPro" id="IPR057544">
    <property type="entry name" value="Beta-prop_SPT8"/>
</dbReference>
<feature type="compositionally biased region" description="Acidic residues" evidence="4">
    <location>
        <begin position="1"/>
        <end position="67"/>
    </location>
</feature>
<proteinExistence type="predicted"/>
<dbReference type="Proteomes" id="UP000310158">
    <property type="component" value="Unassembled WGS sequence"/>
</dbReference>
<dbReference type="OrthoDB" id="10260946at2759"/>
<gene>
    <name evidence="6" type="ORF">EW146_g734</name>
</gene>
<feature type="compositionally biased region" description="Polar residues" evidence="4">
    <location>
        <begin position="103"/>
        <end position="115"/>
    </location>
</feature>
<evidence type="ECO:0000313" key="6">
    <source>
        <dbReference type="EMBL" id="THH20705.1"/>
    </source>
</evidence>
<keyword evidence="7" id="KW-1185">Reference proteome</keyword>
<dbReference type="InterPro" id="IPR029063">
    <property type="entry name" value="SAM-dependent_MTases_sf"/>
</dbReference>
<dbReference type="CDD" id="cd02440">
    <property type="entry name" value="AdoMet_MTases"/>
    <property type="match status" value="1"/>
</dbReference>
<dbReference type="Gene3D" id="3.40.50.150">
    <property type="entry name" value="Vaccinia Virus protein VP39"/>
    <property type="match status" value="1"/>
</dbReference>
<protein>
    <recommendedName>
        <fullName evidence="5">Transcription factor spt8 beta-propeller domain-containing protein</fullName>
    </recommendedName>
</protein>
<sequence>MANTDSDSEAQDIEDADFEDGYAEEEVDEDILEAIEAGVEDVTEGDQESDEEESDEADDDDDDDDDEPSRPPPPLPSLIPAKRPSPTAGLPEPDTGAFPRQVSPISNTRSHTFMSLSKYKAPAPPSRPRALSPSRARRAALRPSIMFPRSYTVEAICALPHPGPTHSLAASPCMLHMLTGSEDGYVRDYDIFSAVNGKVFLTAPQRHHAGVVEGIMKAGQIRSWWENPSRSPDGGTVELSPVYSLAIQSDALWGLAGAKVGSVDPPLHLPSGNINLFTVRHEPGRLFKCMSGHRAPVSALSLQHDEKGFFSASWDGDALQWDLNTGEVVRRFTAHGAQLAALAVRPLAWDYASPSQADQMTHHVHIRPPHDAATGASSTGPLTQASTEDVPVTATTSTINGSAPQTIPPAAEPHAQGQPPANPDAKSDASFDPLFDDEPDAEGEPDTTPPSPVAPPTLSIPTPGPGPTLHLPTPTPAAMRPAGAGASVPKNAPPLLDHASFAAYSPDVLMTAAMDGQVVLWDCRVAVPGPGRGVGRLWMSEKTPPWCLSACWSANGAQIYAGRRNGTIDVWDVRQIGRTGPSEVPRLLKTLRNPLSSGVVSCVAAFPDGRHIACASNDNIRLWNAAEAGEVEGKGRVQFKIIPGHHGGIVSQMVIDPGGRFLNISISPPTHKLSHSPTHPPPCVPSVPPQNAPPVLPQDSHRFFRKVNGRRCNVLNDRYIFPADDDELKEQRFELFHRMLNFVLDGKNYVGPVQDVLSPERAVESGEKLRVLDMGTGGGLWAIDMADEFPHVEVTGVDLAPLQPRFELCDLDRSCLPYPSNSYDVVHARNMHAGIHNYPHFLHELTRILRPGGVLILIESDLRPIADGKLTSSPSKSGIPGWCALADAFRNALTMRGVDVSVPERMANMLADLDVHYDVVRQQQADVPIGFWPKDPTLLTVGQLAWMNWDLLLLAARPLLLSSGLPEWQVKNLIAEAQRDLYHPLVHIASRFYVVHAIKRSM</sequence>
<feature type="domain" description="Transcription factor spt8 beta-propeller" evidence="5">
    <location>
        <begin position="504"/>
        <end position="662"/>
    </location>
</feature>
<dbReference type="EMBL" id="SGPL01000016">
    <property type="protein sequence ID" value="THH20705.1"/>
    <property type="molecule type" value="Genomic_DNA"/>
</dbReference>
<dbReference type="PANTHER" id="PTHR19848">
    <property type="entry name" value="WD40 REPEAT PROTEIN"/>
    <property type="match status" value="1"/>
</dbReference>
<dbReference type="InterPro" id="IPR001680">
    <property type="entry name" value="WD40_rpt"/>
</dbReference>
<dbReference type="Pfam" id="PF23798">
    <property type="entry name" value="Beta-prop_SPT8"/>
    <property type="match status" value="2"/>
</dbReference>
<dbReference type="PROSITE" id="PS50082">
    <property type="entry name" value="WD_REPEATS_2"/>
    <property type="match status" value="1"/>
</dbReference>
<dbReference type="AlphaFoldDB" id="A0A4S4M6K6"/>
<dbReference type="PROSITE" id="PS50294">
    <property type="entry name" value="WD_REPEATS_REGION"/>
    <property type="match status" value="1"/>
</dbReference>
<name>A0A4S4M6K6_9AGAM</name>
<organism evidence="6 7">
    <name type="scientific">Bondarzewia mesenterica</name>
    <dbReference type="NCBI Taxonomy" id="1095465"/>
    <lineage>
        <taxon>Eukaryota</taxon>
        <taxon>Fungi</taxon>
        <taxon>Dikarya</taxon>
        <taxon>Basidiomycota</taxon>
        <taxon>Agaricomycotina</taxon>
        <taxon>Agaricomycetes</taxon>
        <taxon>Russulales</taxon>
        <taxon>Bondarzewiaceae</taxon>
        <taxon>Bondarzewia</taxon>
    </lineage>
</organism>
<dbReference type="SUPFAM" id="SSF53335">
    <property type="entry name" value="S-adenosyl-L-methionine-dependent methyltransferases"/>
    <property type="match status" value="1"/>
</dbReference>
<dbReference type="InterPro" id="IPR036322">
    <property type="entry name" value="WD40_repeat_dom_sf"/>
</dbReference>
<feature type="region of interest" description="Disordered" evidence="4">
    <location>
        <begin position="368"/>
        <end position="491"/>
    </location>
</feature>
<evidence type="ECO:0000256" key="3">
    <source>
        <dbReference type="PROSITE-ProRule" id="PRU00221"/>
    </source>
</evidence>
<keyword evidence="2" id="KW-0677">Repeat</keyword>